<dbReference type="Gene3D" id="3.90.50.10">
    <property type="entry name" value="Photosynthetic Reaction Center, subunit H, domain 2"/>
    <property type="match status" value="1"/>
</dbReference>
<organism evidence="2 3">
    <name type="scientific">Actinoplanes auranticolor</name>
    <dbReference type="NCBI Taxonomy" id="47988"/>
    <lineage>
        <taxon>Bacteria</taxon>
        <taxon>Bacillati</taxon>
        <taxon>Actinomycetota</taxon>
        <taxon>Actinomycetes</taxon>
        <taxon>Micromonosporales</taxon>
        <taxon>Micromonosporaceae</taxon>
        <taxon>Actinoplanes</taxon>
    </lineage>
</organism>
<dbReference type="GO" id="GO:0019684">
    <property type="term" value="P:photosynthesis, light reaction"/>
    <property type="evidence" value="ECO:0007669"/>
    <property type="project" value="InterPro"/>
</dbReference>
<dbReference type="InterPro" id="IPR027275">
    <property type="entry name" value="PRC-brl_dom"/>
</dbReference>
<dbReference type="SUPFAM" id="SSF50346">
    <property type="entry name" value="PRC-barrel domain"/>
    <property type="match status" value="1"/>
</dbReference>
<feature type="domain" description="PRC-barrel" evidence="1">
    <location>
        <begin position="22"/>
        <end position="93"/>
    </location>
</feature>
<gene>
    <name evidence="2" type="ORF">Aau02nite_14290</name>
</gene>
<dbReference type="GO" id="GO:0030077">
    <property type="term" value="C:plasma membrane light-harvesting complex"/>
    <property type="evidence" value="ECO:0007669"/>
    <property type="project" value="InterPro"/>
</dbReference>
<dbReference type="InterPro" id="IPR014747">
    <property type="entry name" value="Bac_photo_RC_H_C"/>
</dbReference>
<dbReference type="EMBL" id="BOQL01000015">
    <property type="protein sequence ID" value="GIM65042.1"/>
    <property type="molecule type" value="Genomic_DNA"/>
</dbReference>
<name>A0A919VH45_9ACTN</name>
<dbReference type="AlphaFoldDB" id="A0A919VH45"/>
<dbReference type="Proteomes" id="UP000681340">
    <property type="component" value="Unassembled WGS sequence"/>
</dbReference>
<evidence type="ECO:0000313" key="2">
    <source>
        <dbReference type="EMBL" id="GIM65042.1"/>
    </source>
</evidence>
<dbReference type="PANTHER" id="PTHR36505">
    <property type="entry name" value="BLR1072 PROTEIN"/>
    <property type="match status" value="1"/>
</dbReference>
<protein>
    <recommendedName>
        <fullName evidence="1">PRC-barrel domain-containing protein</fullName>
    </recommendedName>
</protein>
<comment type="caution">
    <text evidence="2">The sequence shown here is derived from an EMBL/GenBank/DDBJ whole genome shotgun (WGS) entry which is preliminary data.</text>
</comment>
<evidence type="ECO:0000259" key="1">
    <source>
        <dbReference type="Pfam" id="PF05239"/>
    </source>
</evidence>
<reference evidence="2" key="1">
    <citation type="submission" date="2021-03" db="EMBL/GenBank/DDBJ databases">
        <title>Whole genome shotgun sequence of Actinoplanes auranticolor NBRC 12245.</title>
        <authorList>
            <person name="Komaki H."/>
            <person name="Tamura T."/>
        </authorList>
    </citation>
    <scope>NUCLEOTIDE SEQUENCE</scope>
    <source>
        <strain evidence="2">NBRC 12245</strain>
    </source>
</reference>
<sequence length="122" mass="13917">MDMQFATMMRLRDSEQLLSDPDHDIRGRRVVDCDGHEIGKIDELLIDTESKKVRLLRVEHGGLFGIGAMPLYIPAEAVVHVSRDVVTVNRSRAQVAEAPPYDPDLFDGDKYFARLHRHYGRT</sequence>
<evidence type="ECO:0000313" key="3">
    <source>
        <dbReference type="Proteomes" id="UP000681340"/>
    </source>
</evidence>
<accession>A0A919VH45</accession>
<dbReference type="InterPro" id="IPR011033">
    <property type="entry name" value="PRC_barrel-like_sf"/>
</dbReference>
<dbReference type="RefSeq" id="WP_212987515.1">
    <property type="nucleotide sequence ID" value="NZ_BAABEA010000044.1"/>
</dbReference>
<proteinExistence type="predicted"/>
<dbReference type="Pfam" id="PF05239">
    <property type="entry name" value="PRC"/>
    <property type="match status" value="1"/>
</dbReference>
<dbReference type="PANTHER" id="PTHR36505:SF1">
    <property type="entry name" value="BLR1072 PROTEIN"/>
    <property type="match status" value="1"/>
</dbReference>
<keyword evidence="3" id="KW-1185">Reference proteome</keyword>